<gene>
    <name evidence="2" type="ORF">A8926_4601</name>
</gene>
<proteinExistence type="predicted"/>
<reference evidence="2" key="1">
    <citation type="submission" date="2017-12" db="EMBL/GenBank/DDBJ databases">
        <title>Sequencing the genomes of 1000 Actinobacteria strains.</title>
        <authorList>
            <person name="Klenk H.-P."/>
        </authorList>
    </citation>
    <scope>NUCLEOTIDE SEQUENCE [LARGE SCALE GENOMIC DNA]</scope>
    <source>
        <strain evidence="2">DSM 44228</strain>
    </source>
</reference>
<keyword evidence="2" id="KW-0808">Transferase</keyword>
<dbReference type="AlphaFoldDB" id="A0A2N3Y1D7"/>
<dbReference type="STRING" id="994479.GCA_000194155_04679"/>
<protein>
    <submittedName>
        <fullName evidence="2">RNA-directed DNA polymerase</fullName>
    </submittedName>
</protein>
<name>A0A2N3Y1D7_SACSN</name>
<dbReference type="EMBL" id="PJNB01000001">
    <property type="protein sequence ID" value="PKW16727.1"/>
    <property type="molecule type" value="Genomic_DNA"/>
</dbReference>
<organism evidence="2 3">
    <name type="scientific">Saccharopolyspora spinosa</name>
    <dbReference type="NCBI Taxonomy" id="60894"/>
    <lineage>
        <taxon>Bacteria</taxon>
        <taxon>Bacillati</taxon>
        <taxon>Actinomycetota</taxon>
        <taxon>Actinomycetes</taxon>
        <taxon>Pseudonocardiales</taxon>
        <taxon>Pseudonocardiaceae</taxon>
        <taxon>Saccharopolyspora</taxon>
    </lineage>
</organism>
<evidence type="ECO:0000313" key="3">
    <source>
        <dbReference type="Proteomes" id="UP000233786"/>
    </source>
</evidence>
<comment type="caution">
    <text evidence="2">The sequence shown here is derived from an EMBL/GenBank/DDBJ whole genome shotgun (WGS) entry which is preliminary data.</text>
</comment>
<accession>A0A2N3Y1D7</accession>
<keyword evidence="3" id="KW-1185">Reference proteome</keyword>
<feature type="domain" description="Group II intron maturase-specific" evidence="1">
    <location>
        <begin position="22"/>
        <end position="62"/>
    </location>
</feature>
<dbReference type="InterPro" id="IPR013597">
    <property type="entry name" value="Mat_intron_G2"/>
</dbReference>
<dbReference type="Proteomes" id="UP000233786">
    <property type="component" value="Unassembled WGS sequence"/>
</dbReference>
<dbReference type="Pfam" id="PF08388">
    <property type="entry name" value="GIIM"/>
    <property type="match status" value="1"/>
</dbReference>
<dbReference type="GO" id="GO:0003964">
    <property type="term" value="F:RNA-directed DNA polymerase activity"/>
    <property type="evidence" value="ECO:0007669"/>
    <property type="project" value="UniProtKB-KW"/>
</dbReference>
<keyword evidence="2" id="KW-0548">Nucleotidyltransferase</keyword>
<dbReference type="PROSITE" id="PS51257">
    <property type="entry name" value="PROKAR_LIPOPROTEIN"/>
    <property type="match status" value="1"/>
</dbReference>
<keyword evidence="2" id="KW-0695">RNA-directed DNA polymerase</keyword>
<sequence length="108" mass="12815">MRLRAVAALPGLLLATGCAGDNYFKHAVCTHTMKALEHFTWRRVIRWWMTLHRWKWKDVRRRFTDHTGRWRRPSADGIELFDLAAVTVSRYRYRGNTIPNPWTVPNHA</sequence>
<dbReference type="OrthoDB" id="1550386at2"/>
<evidence type="ECO:0000313" key="2">
    <source>
        <dbReference type="EMBL" id="PKW16727.1"/>
    </source>
</evidence>
<evidence type="ECO:0000259" key="1">
    <source>
        <dbReference type="Pfam" id="PF08388"/>
    </source>
</evidence>